<proteinExistence type="inferred from homology"/>
<dbReference type="InterPro" id="IPR019862">
    <property type="entry name" value="Motility-assoc_prot_GldE"/>
</dbReference>
<gene>
    <name evidence="14" type="primary">gldE</name>
    <name evidence="14" type="ORF">IAA73_09115</name>
</gene>
<dbReference type="SUPFAM" id="SSF54631">
    <property type="entry name" value="CBS-domain pair"/>
    <property type="match status" value="1"/>
</dbReference>
<dbReference type="GO" id="GO:0050660">
    <property type="term" value="F:flavin adenine dinucleotide binding"/>
    <property type="evidence" value="ECO:0007669"/>
    <property type="project" value="InterPro"/>
</dbReference>
<dbReference type="InterPro" id="IPR005170">
    <property type="entry name" value="Transptr-assoc_dom"/>
</dbReference>
<evidence type="ECO:0000256" key="2">
    <source>
        <dbReference type="ARBA" id="ARBA00006337"/>
    </source>
</evidence>
<keyword evidence="4 10" id="KW-0812">Transmembrane</keyword>
<feature type="domain" description="CBS" evidence="12">
    <location>
        <begin position="224"/>
        <end position="283"/>
    </location>
</feature>
<dbReference type="AlphaFoldDB" id="A0A9D9HUL4"/>
<keyword evidence="8 10" id="KW-0472">Membrane</keyword>
<evidence type="ECO:0000256" key="1">
    <source>
        <dbReference type="ARBA" id="ARBA00004651"/>
    </source>
</evidence>
<evidence type="ECO:0000256" key="6">
    <source>
        <dbReference type="ARBA" id="ARBA00022989"/>
    </source>
</evidence>
<sequence>MDPDNFSPVLLGIISSQPLSFSAYVSLILGILLLFCSAFVSASEVAFFSLEPQDVDELRQKESANASKVLKLLEYPQKLLATILISNNFVNVAIIILITYFSTSLFDFSMAPIWGFVIQTIVITFLLLLFGEIMPKVYATQYPMKMALFAASTLLTLEKVLSPFVALLVKSSAIMNTDKVKTRNNISMDELSQALELTSDTEEDEKDMLEGIIKFGNIQVADIMRSRVDIVSVEIKSSYKELMRVIVESGYSRIPVFAENHDNIKGLIYSKDLLPHLEKPDNFRWQTLIRPAYFVPESKKIDDLLKEFQETKVHLAIVVDEYGGTSGLVTLEDILEEIVGDISDEYDDEEKLYVKVDDDTYVFEGKILLNDFYKITDIDESVFEKVTEDVETLAGLVLELKGEIPKKGDKVNMGPYEFEVVAVDNRRINKIRFHVNEEARKTEEE</sequence>
<dbReference type="EMBL" id="JADIMG010000086">
    <property type="protein sequence ID" value="MBO8460476.1"/>
    <property type="molecule type" value="Genomic_DNA"/>
</dbReference>
<dbReference type="PANTHER" id="PTHR22777:SF32">
    <property type="entry name" value="UPF0053 INNER MEMBRANE PROTEIN YFJD"/>
    <property type="match status" value="1"/>
</dbReference>
<evidence type="ECO:0000259" key="12">
    <source>
        <dbReference type="PROSITE" id="PS51371"/>
    </source>
</evidence>
<evidence type="ECO:0000256" key="9">
    <source>
        <dbReference type="PROSITE-ProRule" id="PRU00703"/>
    </source>
</evidence>
<dbReference type="Gene3D" id="3.10.580.10">
    <property type="entry name" value="CBS-domain"/>
    <property type="match status" value="1"/>
</dbReference>
<keyword evidence="5" id="KW-0677">Repeat</keyword>
<evidence type="ECO:0000256" key="3">
    <source>
        <dbReference type="ARBA" id="ARBA00022475"/>
    </source>
</evidence>
<dbReference type="FunFam" id="3.10.580.10:FF:000002">
    <property type="entry name" value="Magnesium/cobalt efflux protein CorC"/>
    <property type="match status" value="1"/>
</dbReference>
<reference evidence="14" key="1">
    <citation type="submission" date="2020-10" db="EMBL/GenBank/DDBJ databases">
        <authorList>
            <person name="Gilroy R."/>
        </authorList>
    </citation>
    <scope>NUCLEOTIDE SEQUENCE</scope>
    <source>
        <strain evidence="14">G3-3990</strain>
    </source>
</reference>
<comment type="caution">
    <text evidence="14">The sequence shown here is derived from an EMBL/GenBank/DDBJ whole genome shotgun (WGS) entry which is preliminary data.</text>
</comment>
<dbReference type="Pfam" id="PF03471">
    <property type="entry name" value="CorC_HlyC"/>
    <property type="match status" value="1"/>
</dbReference>
<organism evidence="14 15">
    <name type="scientific">Candidatus Gallipaludibacter merdavium</name>
    <dbReference type="NCBI Taxonomy" id="2840839"/>
    <lineage>
        <taxon>Bacteria</taxon>
        <taxon>Pseudomonadati</taxon>
        <taxon>Bacteroidota</taxon>
        <taxon>Bacteroidia</taxon>
        <taxon>Bacteroidales</taxon>
        <taxon>Candidatus Gallipaludibacter</taxon>
    </lineage>
</organism>
<dbReference type="InterPro" id="IPR000644">
    <property type="entry name" value="CBS_dom"/>
</dbReference>
<dbReference type="InterPro" id="IPR046342">
    <property type="entry name" value="CBS_dom_sf"/>
</dbReference>
<evidence type="ECO:0000256" key="11">
    <source>
        <dbReference type="SAM" id="Phobius"/>
    </source>
</evidence>
<dbReference type="NCBIfam" id="TIGR03520">
    <property type="entry name" value="GldE"/>
    <property type="match status" value="1"/>
</dbReference>
<dbReference type="InterPro" id="IPR044751">
    <property type="entry name" value="Ion_transp-like_CBS"/>
</dbReference>
<evidence type="ECO:0000256" key="4">
    <source>
        <dbReference type="ARBA" id="ARBA00022692"/>
    </source>
</evidence>
<feature type="domain" description="CBS" evidence="12">
    <location>
        <begin position="288"/>
        <end position="345"/>
    </location>
</feature>
<protein>
    <submittedName>
        <fullName evidence="14">Gliding motility-associated protein GldE</fullName>
    </submittedName>
</protein>
<dbReference type="SMART" id="SM00116">
    <property type="entry name" value="CBS"/>
    <property type="match status" value="2"/>
</dbReference>
<dbReference type="PROSITE" id="PS51371">
    <property type="entry name" value="CBS"/>
    <property type="match status" value="2"/>
</dbReference>
<evidence type="ECO:0000313" key="15">
    <source>
        <dbReference type="Proteomes" id="UP000823641"/>
    </source>
</evidence>
<evidence type="ECO:0000259" key="13">
    <source>
        <dbReference type="PROSITE" id="PS51846"/>
    </source>
</evidence>
<feature type="transmembrane region" description="Helical" evidence="11">
    <location>
        <begin position="79"/>
        <end position="101"/>
    </location>
</feature>
<comment type="similarity">
    <text evidence="2">Belongs to the UPF0053 family.</text>
</comment>
<dbReference type="InterPro" id="IPR016169">
    <property type="entry name" value="FAD-bd_PCMH_sub2"/>
</dbReference>
<dbReference type="SUPFAM" id="SSF56176">
    <property type="entry name" value="FAD-binding/transporter-associated domain-like"/>
    <property type="match status" value="1"/>
</dbReference>
<name>A0A9D9HUL4_9BACT</name>
<feature type="transmembrane region" description="Helical" evidence="11">
    <location>
        <begin position="20"/>
        <end position="40"/>
    </location>
</feature>
<reference evidence="14" key="2">
    <citation type="journal article" date="2021" name="PeerJ">
        <title>Extensive microbial diversity within the chicken gut microbiome revealed by metagenomics and culture.</title>
        <authorList>
            <person name="Gilroy R."/>
            <person name="Ravi A."/>
            <person name="Getino M."/>
            <person name="Pursley I."/>
            <person name="Horton D.L."/>
            <person name="Alikhan N.F."/>
            <person name="Baker D."/>
            <person name="Gharbi K."/>
            <person name="Hall N."/>
            <person name="Watson M."/>
            <person name="Adriaenssens E.M."/>
            <person name="Foster-Nyarko E."/>
            <person name="Jarju S."/>
            <person name="Secka A."/>
            <person name="Antonio M."/>
            <person name="Oren A."/>
            <person name="Chaudhuri R.R."/>
            <person name="La Ragione R."/>
            <person name="Hildebrand F."/>
            <person name="Pallen M.J."/>
        </authorList>
    </citation>
    <scope>NUCLEOTIDE SEQUENCE</scope>
    <source>
        <strain evidence="14">G3-3990</strain>
    </source>
</reference>
<dbReference type="Proteomes" id="UP000823641">
    <property type="component" value="Unassembled WGS sequence"/>
</dbReference>
<evidence type="ECO:0000256" key="5">
    <source>
        <dbReference type="ARBA" id="ARBA00022737"/>
    </source>
</evidence>
<feature type="domain" description="CNNM transmembrane" evidence="13">
    <location>
        <begin position="19"/>
        <end position="208"/>
    </location>
</feature>
<accession>A0A9D9HUL4</accession>
<dbReference type="Gene3D" id="3.30.465.10">
    <property type="match status" value="1"/>
</dbReference>
<dbReference type="SMART" id="SM01091">
    <property type="entry name" value="CorC_HlyC"/>
    <property type="match status" value="1"/>
</dbReference>
<dbReference type="Pfam" id="PF01595">
    <property type="entry name" value="CNNM"/>
    <property type="match status" value="1"/>
</dbReference>
<keyword evidence="6 10" id="KW-1133">Transmembrane helix</keyword>
<feature type="transmembrane region" description="Helical" evidence="11">
    <location>
        <begin position="146"/>
        <end position="169"/>
    </location>
</feature>
<evidence type="ECO:0000256" key="8">
    <source>
        <dbReference type="ARBA" id="ARBA00023136"/>
    </source>
</evidence>
<dbReference type="PROSITE" id="PS51846">
    <property type="entry name" value="CNNM"/>
    <property type="match status" value="1"/>
</dbReference>
<keyword evidence="3" id="KW-1003">Cell membrane</keyword>
<evidence type="ECO:0000313" key="14">
    <source>
        <dbReference type="EMBL" id="MBO8460476.1"/>
    </source>
</evidence>
<dbReference type="Pfam" id="PF00571">
    <property type="entry name" value="CBS"/>
    <property type="match status" value="2"/>
</dbReference>
<keyword evidence="7 9" id="KW-0129">CBS domain</keyword>
<dbReference type="GO" id="GO:0005886">
    <property type="term" value="C:plasma membrane"/>
    <property type="evidence" value="ECO:0007669"/>
    <property type="project" value="UniProtKB-SubCell"/>
</dbReference>
<dbReference type="InterPro" id="IPR002550">
    <property type="entry name" value="CNNM"/>
</dbReference>
<feature type="transmembrane region" description="Helical" evidence="11">
    <location>
        <begin position="113"/>
        <end position="134"/>
    </location>
</feature>
<evidence type="ECO:0000256" key="10">
    <source>
        <dbReference type="PROSITE-ProRule" id="PRU01193"/>
    </source>
</evidence>
<dbReference type="CDD" id="cd04590">
    <property type="entry name" value="CBS_pair_CorC_HlyC_assoc"/>
    <property type="match status" value="1"/>
</dbReference>
<comment type="subcellular location">
    <subcellularLocation>
        <location evidence="1">Cell membrane</location>
        <topology evidence="1">Multi-pass membrane protein</topology>
    </subcellularLocation>
</comment>
<dbReference type="InterPro" id="IPR036318">
    <property type="entry name" value="FAD-bd_PCMH-like_sf"/>
</dbReference>
<evidence type="ECO:0000256" key="7">
    <source>
        <dbReference type="ARBA" id="ARBA00023122"/>
    </source>
</evidence>
<dbReference type="PANTHER" id="PTHR22777">
    <property type="entry name" value="HEMOLYSIN-RELATED"/>
    <property type="match status" value="1"/>
</dbReference>